<evidence type="ECO:0000256" key="4">
    <source>
        <dbReference type="ARBA" id="ARBA00022670"/>
    </source>
</evidence>
<evidence type="ECO:0000256" key="7">
    <source>
        <dbReference type="ARBA" id="ARBA00023157"/>
    </source>
</evidence>
<evidence type="ECO:0000256" key="2">
    <source>
        <dbReference type="ARBA" id="ARBA00007664"/>
    </source>
</evidence>
<accession>A0A672ULL3</accession>
<keyword evidence="7" id="KW-1015">Disulfide bond</keyword>
<dbReference type="InterPro" id="IPR018114">
    <property type="entry name" value="TRYPSIN_HIS"/>
</dbReference>
<evidence type="ECO:0000256" key="5">
    <source>
        <dbReference type="ARBA" id="ARBA00022801"/>
    </source>
</evidence>
<dbReference type="InterPro" id="IPR033116">
    <property type="entry name" value="TRYPSIN_SER"/>
</dbReference>
<keyword evidence="4 8" id="KW-0645">Protease</keyword>
<dbReference type="SMART" id="SM00020">
    <property type="entry name" value="Tryp_SPc"/>
    <property type="match status" value="1"/>
</dbReference>
<dbReference type="Proteomes" id="UP000472266">
    <property type="component" value="Unplaced"/>
</dbReference>
<dbReference type="PROSITE" id="PS50240">
    <property type="entry name" value="TRYPSIN_DOM"/>
    <property type="match status" value="1"/>
</dbReference>
<organism evidence="10 11">
    <name type="scientific">Strigops habroptila</name>
    <name type="common">Kakapo</name>
    <dbReference type="NCBI Taxonomy" id="2489341"/>
    <lineage>
        <taxon>Eukaryota</taxon>
        <taxon>Metazoa</taxon>
        <taxon>Chordata</taxon>
        <taxon>Craniata</taxon>
        <taxon>Vertebrata</taxon>
        <taxon>Euteleostomi</taxon>
        <taxon>Archelosauria</taxon>
        <taxon>Archosauria</taxon>
        <taxon>Dinosauria</taxon>
        <taxon>Saurischia</taxon>
        <taxon>Theropoda</taxon>
        <taxon>Coelurosauria</taxon>
        <taxon>Aves</taxon>
        <taxon>Neognathae</taxon>
        <taxon>Neoaves</taxon>
        <taxon>Telluraves</taxon>
        <taxon>Australaves</taxon>
        <taxon>Psittaciformes</taxon>
        <taxon>Psittacidae</taxon>
        <taxon>Strigops</taxon>
    </lineage>
</organism>
<protein>
    <recommendedName>
        <fullName evidence="9">Peptidase S1 domain-containing protein</fullName>
    </recommendedName>
</protein>
<evidence type="ECO:0000313" key="10">
    <source>
        <dbReference type="Ensembl" id="ENSSHBP00005016242.1"/>
    </source>
</evidence>
<dbReference type="InterPro" id="IPR009003">
    <property type="entry name" value="Peptidase_S1_PA"/>
</dbReference>
<dbReference type="Gene3D" id="2.40.10.10">
    <property type="entry name" value="Trypsin-like serine proteases"/>
    <property type="match status" value="2"/>
</dbReference>
<keyword evidence="11" id="KW-1185">Reference proteome</keyword>
<dbReference type="Pfam" id="PF00089">
    <property type="entry name" value="Trypsin"/>
    <property type="match status" value="1"/>
</dbReference>
<dbReference type="PROSITE" id="PS00134">
    <property type="entry name" value="TRYPSIN_HIS"/>
    <property type="match status" value="1"/>
</dbReference>
<dbReference type="PANTHER" id="PTHR24264">
    <property type="entry name" value="TRYPSIN-RELATED"/>
    <property type="match status" value="1"/>
</dbReference>
<name>A0A672ULL3_STRHB</name>
<sequence>MKQLGAAGVPPCPAAAVGDETRIVGGQKCQKKRHPYQVVLLGPQKNIHCGGVLIGSSWVLTAAHCDTKSPIPIRMGDHSLKTKEGTEQCISSAKAFIHPNYNPTSHDSDLMLLKLQKPARFTEHVHPVALPKRCPPPNTECVVSGWGTPLSPGYFPDVLQCGVVYTMANEECSRLYPKGITKNMLCAGVSTGGTDSCQGDSGGPLVCRDELQGIVSWGMQVCGQQGKPGVYTRVCEFTPWIQDIMRRNSHI</sequence>
<dbReference type="OMA" id="KFIHPAY"/>
<dbReference type="PROSITE" id="PS00135">
    <property type="entry name" value="TRYPSIN_SER"/>
    <property type="match status" value="1"/>
</dbReference>
<reference evidence="10" key="1">
    <citation type="submission" date="2025-08" db="UniProtKB">
        <authorList>
            <consortium name="Ensembl"/>
        </authorList>
    </citation>
    <scope>IDENTIFICATION</scope>
</reference>
<dbReference type="GeneTree" id="ENSGT01050000244971"/>
<dbReference type="InParanoid" id="A0A672ULL3"/>
<evidence type="ECO:0000256" key="1">
    <source>
        <dbReference type="ARBA" id="ARBA00004613"/>
    </source>
</evidence>
<evidence type="ECO:0000256" key="6">
    <source>
        <dbReference type="ARBA" id="ARBA00022825"/>
    </source>
</evidence>
<evidence type="ECO:0000256" key="8">
    <source>
        <dbReference type="RuleBase" id="RU363034"/>
    </source>
</evidence>
<keyword evidence="6 8" id="KW-0720">Serine protease</keyword>
<dbReference type="PRINTS" id="PR00722">
    <property type="entry name" value="CHYMOTRYPSIN"/>
</dbReference>
<dbReference type="FunFam" id="2.40.10.10:FF:000077">
    <property type="entry name" value="Predicted protein"/>
    <property type="match status" value="1"/>
</dbReference>
<dbReference type="GO" id="GO:0004252">
    <property type="term" value="F:serine-type endopeptidase activity"/>
    <property type="evidence" value="ECO:0007669"/>
    <property type="project" value="InterPro"/>
</dbReference>
<dbReference type="GO" id="GO:0005615">
    <property type="term" value="C:extracellular space"/>
    <property type="evidence" value="ECO:0007669"/>
    <property type="project" value="TreeGrafter"/>
</dbReference>
<dbReference type="InterPro" id="IPR001314">
    <property type="entry name" value="Peptidase_S1A"/>
</dbReference>
<comment type="subcellular location">
    <subcellularLocation>
        <location evidence="1">Secreted</location>
    </subcellularLocation>
</comment>
<dbReference type="GO" id="GO:0006508">
    <property type="term" value="P:proteolysis"/>
    <property type="evidence" value="ECO:0007669"/>
    <property type="project" value="UniProtKB-KW"/>
</dbReference>
<keyword evidence="3" id="KW-0964">Secreted</keyword>
<dbReference type="AlphaFoldDB" id="A0A672ULL3"/>
<evidence type="ECO:0000259" key="9">
    <source>
        <dbReference type="PROSITE" id="PS50240"/>
    </source>
</evidence>
<reference evidence="10" key="2">
    <citation type="submission" date="2025-09" db="UniProtKB">
        <authorList>
            <consortium name="Ensembl"/>
        </authorList>
    </citation>
    <scope>IDENTIFICATION</scope>
</reference>
<dbReference type="InterPro" id="IPR043504">
    <property type="entry name" value="Peptidase_S1_PA_chymotrypsin"/>
</dbReference>
<keyword evidence="5 8" id="KW-0378">Hydrolase</keyword>
<dbReference type="Ensembl" id="ENSSHBT00005019458.1">
    <property type="protein sequence ID" value="ENSSHBP00005016242.1"/>
    <property type="gene ID" value="ENSSHBG00005014164.1"/>
</dbReference>
<evidence type="ECO:0000256" key="3">
    <source>
        <dbReference type="ARBA" id="ARBA00022525"/>
    </source>
</evidence>
<dbReference type="SUPFAM" id="SSF50494">
    <property type="entry name" value="Trypsin-like serine proteases"/>
    <property type="match status" value="1"/>
</dbReference>
<evidence type="ECO:0000313" key="11">
    <source>
        <dbReference type="Proteomes" id="UP000472266"/>
    </source>
</evidence>
<comment type="similarity">
    <text evidence="2">Belongs to the peptidase S1 family.</text>
</comment>
<dbReference type="InterPro" id="IPR050127">
    <property type="entry name" value="Serine_Proteases_S1"/>
</dbReference>
<dbReference type="CDD" id="cd00190">
    <property type="entry name" value="Tryp_SPc"/>
    <property type="match status" value="1"/>
</dbReference>
<feature type="domain" description="Peptidase S1" evidence="9">
    <location>
        <begin position="23"/>
        <end position="246"/>
    </location>
</feature>
<dbReference type="InterPro" id="IPR001254">
    <property type="entry name" value="Trypsin_dom"/>
</dbReference>
<proteinExistence type="inferred from homology"/>
<dbReference type="PANTHER" id="PTHR24264:SF15">
    <property type="entry name" value="RIKEN CDNA 2210010C04 GENE"/>
    <property type="match status" value="1"/>
</dbReference>